<dbReference type="HOGENOM" id="CLU_721719_0_0_1"/>
<evidence type="ECO:0000313" key="3">
    <source>
        <dbReference type="Proteomes" id="UP000053820"/>
    </source>
</evidence>
<proteinExistence type="predicted"/>
<organism evidence="2 3">
    <name type="scientific">Hydnomerulius pinastri MD-312</name>
    <dbReference type="NCBI Taxonomy" id="994086"/>
    <lineage>
        <taxon>Eukaryota</taxon>
        <taxon>Fungi</taxon>
        <taxon>Dikarya</taxon>
        <taxon>Basidiomycota</taxon>
        <taxon>Agaricomycotina</taxon>
        <taxon>Agaricomycetes</taxon>
        <taxon>Agaricomycetidae</taxon>
        <taxon>Boletales</taxon>
        <taxon>Boletales incertae sedis</taxon>
        <taxon>Leucogyrophana</taxon>
    </lineage>
</organism>
<evidence type="ECO:0000313" key="2">
    <source>
        <dbReference type="EMBL" id="KIJ57997.1"/>
    </source>
</evidence>
<reference evidence="2 3" key="1">
    <citation type="submission" date="2014-04" db="EMBL/GenBank/DDBJ databases">
        <title>Evolutionary Origins and Diversification of the Mycorrhizal Mutualists.</title>
        <authorList>
            <consortium name="DOE Joint Genome Institute"/>
            <consortium name="Mycorrhizal Genomics Consortium"/>
            <person name="Kohler A."/>
            <person name="Kuo A."/>
            <person name="Nagy L.G."/>
            <person name="Floudas D."/>
            <person name="Copeland A."/>
            <person name="Barry K.W."/>
            <person name="Cichocki N."/>
            <person name="Veneault-Fourrey C."/>
            <person name="LaButti K."/>
            <person name="Lindquist E.A."/>
            <person name="Lipzen A."/>
            <person name="Lundell T."/>
            <person name="Morin E."/>
            <person name="Murat C."/>
            <person name="Riley R."/>
            <person name="Ohm R."/>
            <person name="Sun H."/>
            <person name="Tunlid A."/>
            <person name="Henrissat B."/>
            <person name="Grigoriev I.V."/>
            <person name="Hibbett D.S."/>
            <person name="Martin F."/>
        </authorList>
    </citation>
    <scope>NUCLEOTIDE SEQUENCE [LARGE SCALE GENOMIC DNA]</scope>
    <source>
        <strain evidence="2 3">MD-312</strain>
    </source>
</reference>
<gene>
    <name evidence="2" type="ORF">HYDPIDRAFT_34601</name>
</gene>
<sequence>MSNADPVLFTYFNKLPPKVIENLGWASSYVSAGGEFVMIKNTKEIARVAVPAFYTKALHCFSYKYEVIKYTISLLPARTKHLKYIQSRLISILYYMDRVRERFLSDAKTLAISHDWRCHAFEYYLWLDWLSVKHAWLQLCSGEHHEDVRSVAEKKHNVSWQSVLAGNGPRIMDILDWGEYQYKTIEPVDVCGFHVSLREMLGKPPPGAQIWADFMASKAPLSSSDAGSPSKSKEDGNVAGGNDVQDQIIMQALSDMLEEVKSGDPVDHTDLSEEQRDEMLGLELFNAALSKLKSDPDIMKKFFRGVGAAHRLHQGRVDGEHEEHGKGTEAASKDSREKRPLPPLEDNHAFRMAVEKPSKSASEQLPDFIYNDNLFVTWRKIRS</sequence>
<accession>A0A0C9W6V0</accession>
<feature type="region of interest" description="Disordered" evidence="1">
    <location>
        <begin position="315"/>
        <end position="347"/>
    </location>
</feature>
<protein>
    <submittedName>
        <fullName evidence="2">Uncharacterized protein</fullName>
    </submittedName>
</protein>
<dbReference type="OrthoDB" id="2643134at2759"/>
<name>A0A0C9W6V0_9AGAM</name>
<feature type="region of interest" description="Disordered" evidence="1">
    <location>
        <begin position="222"/>
        <end position="241"/>
    </location>
</feature>
<dbReference type="AlphaFoldDB" id="A0A0C9W6V0"/>
<dbReference type="Proteomes" id="UP000053820">
    <property type="component" value="Unassembled WGS sequence"/>
</dbReference>
<keyword evidence="3" id="KW-1185">Reference proteome</keyword>
<dbReference type="EMBL" id="KN840022">
    <property type="protein sequence ID" value="KIJ57997.1"/>
    <property type="molecule type" value="Genomic_DNA"/>
</dbReference>
<evidence type="ECO:0000256" key="1">
    <source>
        <dbReference type="SAM" id="MobiDB-lite"/>
    </source>
</evidence>